<evidence type="ECO:0000313" key="4">
    <source>
        <dbReference type="Proteomes" id="UP000605253"/>
    </source>
</evidence>
<evidence type="ECO:0000313" key="3">
    <source>
        <dbReference type="EMBL" id="GGF87734.1"/>
    </source>
</evidence>
<comment type="caution">
    <text evidence="3">The sequence shown here is derived from an EMBL/GenBank/DDBJ whole genome shotgun (WGS) entry which is preliminary data.</text>
</comment>
<feature type="transmembrane region" description="Helical" evidence="2">
    <location>
        <begin position="424"/>
        <end position="444"/>
    </location>
</feature>
<dbReference type="PANTHER" id="PTHR40940">
    <property type="entry name" value="PROTEIN BATD-RELATED"/>
    <property type="match status" value="1"/>
</dbReference>
<dbReference type="PANTHER" id="PTHR40940:SF1">
    <property type="entry name" value="PROTEIN BATD"/>
    <property type="match status" value="1"/>
</dbReference>
<name>A0A917FKA4_9GAMM</name>
<evidence type="ECO:0008006" key="5">
    <source>
        <dbReference type="Google" id="ProtNLM"/>
    </source>
</evidence>
<sequence>MPLIRLFQVFILCTLFSGWPAVVKAEVSASVDRHEITLGESVNLTITSDQASRANPDFDMLSAVFEVGESGRSMSTKIINGAVSSETRWTVTLVPKSLGSHIIPPLTVGNEQTRALKITVKKPDPNATARGDLFIEWSTNKDSAFVQEEIILTVKLFYAVGLSNASLTDPKATGLIVYPINKAIQYTTRRNGSDYQVLERKYALFAEQSGQLDIPPIVFQGEVMDNQSQNQWGLFRQGRPVRISSSMLSLEIKQIPAAFVHKPWLPATTFKVEQNWPQNQVYRVGEPITRQIDITAQGLAETQLPDIEVKDVVGARLYQEKSDTITRNNGNHLVSSKTITQAVIPSEAGSLQIPGFDIEWFNTETGEAETTRLPAITLDIKPAAGGQQQTTLPKAANFDEPEKNPSQVPVAETSSSIPENRHKVWFYGTLIFGGLWLLTLFLFLMKLKRPVSKQPPSRPEPPKPQVSVKHINKLSPAEQQRLLIHWWNQNHGQQVTHLGHIQQQLDNPKALKALQQLQHQLYNNQHPDTEIDWLQLIKKDYLKPKTLSQETGETLPQLYG</sequence>
<feature type="region of interest" description="Disordered" evidence="1">
    <location>
        <begin position="384"/>
        <end position="414"/>
    </location>
</feature>
<dbReference type="Proteomes" id="UP000605253">
    <property type="component" value="Unassembled WGS sequence"/>
</dbReference>
<keyword evidence="4" id="KW-1185">Reference proteome</keyword>
<dbReference type="InterPro" id="IPR025738">
    <property type="entry name" value="BatD"/>
</dbReference>
<keyword evidence="2" id="KW-0472">Membrane</keyword>
<gene>
    <name evidence="3" type="ORF">GCM10011365_06080</name>
</gene>
<dbReference type="RefSeq" id="WP_188364201.1">
    <property type="nucleotide sequence ID" value="NZ_BAABJF010000032.1"/>
</dbReference>
<proteinExistence type="predicted"/>
<protein>
    <recommendedName>
        <fullName evidence="5">Oxygen tolerance protein BatD</fullName>
    </recommendedName>
</protein>
<reference evidence="3" key="1">
    <citation type="journal article" date="2014" name="Int. J. Syst. Evol. Microbiol.">
        <title>Complete genome sequence of Corynebacterium casei LMG S-19264T (=DSM 44701T), isolated from a smear-ripened cheese.</title>
        <authorList>
            <consortium name="US DOE Joint Genome Institute (JGI-PGF)"/>
            <person name="Walter F."/>
            <person name="Albersmeier A."/>
            <person name="Kalinowski J."/>
            <person name="Ruckert C."/>
        </authorList>
    </citation>
    <scope>NUCLEOTIDE SEQUENCE</scope>
    <source>
        <strain evidence="3">CGMCC 1.12181</strain>
    </source>
</reference>
<dbReference type="EMBL" id="BMEO01000002">
    <property type="protein sequence ID" value="GGF87734.1"/>
    <property type="molecule type" value="Genomic_DNA"/>
</dbReference>
<dbReference type="AlphaFoldDB" id="A0A917FKA4"/>
<dbReference type="Pfam" id="PF13584">
    <property type="entry name" value="BatD"/>
    <property type="match status" value="2"/>
</dbReference>
<keyword evidence="2" id="KW-0812">Transmembrane</keyword>
<evidence type="ECO:0000256" key="2">
    <source>
        <dbReference type="SAM" id="Phobius"/>
    </source>
</evidence>
<keyword evidence="2" id="KW-1133">Transmembrane helix</keyword>
<feature type="compositionally biased region" description="Polar residues" evidence="1">
    <location>
        <begin position="404"/>
        <end position="414"/>
    </location>
</feature>
<organism evidence="3 4">
    <name type="scientific">Marinicella pacifica</name>
    <dbReference type="NCBI Taxonomy" id="1171543"/>
    <lineage>
        <taxon>Bacteria</taxon>
        <taxon>Pseudomonadati</taxon>
        <taxon>Pseudomonadota</taxon>
        <taxon>Gammaproteobacteria</taxon>
        <taxon>Lysobacterales</taxon>
        <taxon>Marinicellaceae</taxon>
        <taxon>Marinicella</taxon>
    </lineage>
</organism>
<accession>A0A917FKA4</accession>
<reference evidence="3" key="2">
    <citation type="submission" date="2020-09" db="EMBL/GenBank/DDBJ databases">
        <authorList>
            <person name="Sun Q."/>
            <person name="Zhou Y."/>
        </authorList>
    </citation>
    <scope>NUCLEOTIDE SEQUENCE</scope>
    <source>
        <strain evidence="3">CGMCC 1.12181</strain>
    </source>
</reference>
<evidence type="ECO:0000256" key="1">
    <source>
        <dbReference type="SAM" id="MobiDB-lite"/>
    </source>
</evidence>